<sequence>HEVNVMGGEVEITCKATFDRQSDGWFIFHNEYLGRLMMRNDGIHLKTGCEYRVKCREAKKEYDFSPHETNAFWCITSVIEAMYTPRKSMSVDSTPQASLSRYSVENEWTTVMITGSHYNNWFGSCSGADIIRIPYSLNLHAGPLEVGALFRMKYVKKEAGHFYAVEMDPTRITRNDFKVETRAVGIEMWCISRIVSSNKCGFVVFNDVIGDAILPSYRVDKRVRVGDWLETLCYRVRNKDQFTDWRVRTTRIAKLQNESSGDGERFITAEKDPSIKFATSWGSNKLKMEGSMRGEEEEEEVTSEKVDKKRAVLDMMHYFLSIPSIRKKFVHDGSANRNKVLRILERDRNRSNQA</sequence>
<evidence type="ECO:0000313" key="2">
    <source>
        <dbReference type="Proteomes" id="UP001432322"/>
    </source>
</evidence>
<keyword evidence="2" id="KW-1185">Reference proteome</keyword>
<reference evidence="1" key="1">
    <citation type="submission" date="2023-10" db="EMBL/GenBank/DDBJ databases">
        <title>Genome assembly of Pristionchus species.</title>
        <authorList>
            <person name="Yoshida K."/>
            <person name="Sommer R.J."/>
        </authorList>
    </citation>
    <scope>NUCLEOTIDE SEQUENCE</scope>
    <source>
        <strain evidence="1">RS5133</strain>
    </source>
</reference>
<accession>A0AAV5W2M2</accession>
<protein>
    <submittedName>
        <fullName evidence="1">Uncharacterized protein</fullName>
    </submittedName>
</protein>
<evidence type="ECO:0000313" key="1">
    <source>
        <dbReference type="EMBL" id="GMT24974.1"/>
    </source>
</evidence>
<dbReference type="Proteomes" id="UP001432322">
    <property type="component" value="Unassembled WGS sequence"/>
</dbReference>
<comment type="caution">
    <text evidence="1">The sequence shown here is derived from an EMBL/GenBank/DDBJ whole genome shotgun (WGS) entry which is preliminary data.</text>
</comment>
<dbReference type="AlphaFoldDB" id="A0AAV5W2M2"/>
<name>A0AAV5W2M2_9BILA</name>
<proteinExistence type="predicted"/>
<gene>
    <name evidence="1" type="ORF">PFISCL1PPCAC_16271</name>
</gene>
<organism evidence="1 2">
    <name type="scientific">Pristionchus fissidentatus</name>
    <dbReference type="NCBI Taxonomy" id="1538716"/>
    <lineage>
        <taxon>Eukaryota</taxon>
        <taxon>Metazoa</taxon>
        <taxon>Ecdysozoa</taxon>
        <taxon>Nematoda</taxon>
        <taxon>Chromadorea</taxon>
        <taxon>Rhabditida</taxon>
        <taxon>Rhabditina</taxon>
        <taxon>Diplogasteromorpha</taxon>
        <taxon>Diplogasteroidea</taxon>
        <taxon>Neodiplogasteridae</taxon>
        <taxon>Pristionchus</taxon>
    </lineage>
</organism>
<dbReference type="EMBL" id="BTSY01000004">
    <property type="protein sequence ID" value="GMT24974.1"/>
    <property type="molecule type" value="Genomic_DNA"/>
</dbReference>
<feature type="non-terminal residue" evidence="1">
    <location>
        <position position="1"/>
    </location>
</feature>